<evidence type="ECO:0008006" key="3">
    <source>
        <dbReference type="Google" id="ProtNLM"/>
    </source>
</evidence>
<keyword evidence="2" id="KW-1185">Reference proteome</keyword>
<dbReference type="EMBL" id="JBEPMJ010000008">
    <property type="protein sequence ID" value="MET3750191.1"/>
    <property type="molecule type" value="Genomic_DNA"/>
</dbReference>
<accession>A0ABV2M1B9</accession>
<reference evidence="1 2" key="1">
    <citation type="submission" date="2024-06" db="EMBL/GenBank/DDBJ databases">
        <title>Genomic Encyclopedia of Type Strains, Phase IV (KMG-IV): sequencing the most valuable type-strain genomes for metagenomic binning, comparative biology and taxonomic classification.</title>
        <authorList>
            <person name="Goeker M."/>
        </authorList>
    </citation>
    <scope>NUCLEOTIDE SEQUENCE [LARGE SCALE GENOMIC DNA]</scope>
    <source>
        <strain evidence="1 2">DSM 29492</strain>
    </source>
</reference>
<dbReference type="PROSITE" id="PS51257">
    <property type="entry name" value="PROKAR_LIPOPROTEIN"/>
    <property type="match status" value="1"/>
</dbReference>
<organism evidence="1 2">
    <name type="scientific">Blautia caecimuris</name>
    <dbReference type="NCBI Taxonomy" id="1796615"/>
    <lineage>
        <taxon>Bacteria</taxon>
        <taxon>Bacillati</taxon>
        <taxon>Bacillota</taxon>
        <taxon>Clostridia</taxon>
        <taxon>Lachnospirales</taxon>
        <taxon>Lachnospiraceae</taxon>
        <taxon>Blautia</taxon>
    </lineage>
</organism>
<proteinExistence type="predicted"/>
<protein>
    <recommendedName>
        <fullName evidence="3">DUF5105 domain-containing protein</fullName>
    </recommendedName>
</protein>
<sequence>MKEKLTVFLGFLVIIALAGCGGKDTPKTITESYLAYMKDGKYEKASDLVGADFDGDSYENSAVLQKNAMKAAYANMKYKIQEETVEDDKATVLVQITNADYLSVMDEAIFETMKKQEDDEYTEKVFKEKLKKTETEDAEVLVNYRKEDGEWVFDGSNSQLQAAMLGYLSAGESK</sequence>
<comment type="caution">
    <text evidence="1">The sequence shown here is derived from an EMBL/GenBank/DDBJ whole genome shotgun (WGS) entry which is preliminary data.</text>
</comment>
<dbReference type="RefSeq" id="WP_257464424.1">
    <property type="nucleotide sequence ID" value="NZ_BAABXP010000002.1"/>
</dbReference>
<evidence type="ECO:0000313" key="2">
    <source>
        <dbReference type="Proteomes" id="UP001549106"/>
    </source>
</evidence>
<evidence type="ECO:0000313" key="1">
    <source>
        <dbReference type="EMBL" id="MET3750191.1"/>
    </source>
</evidence>
<dbReference type="Proteomes" id="UP001549106">
    <property type="component" value="Unassembled WGS sequence"/>
</dbReference>
<gene>
    <name evidence="1" type="ORF">ABID24_001435</name>
</gene>
<name>A0ABV2M1B9_9FIRM</name>